<evidence type="ECO:0000256" key="1">
    <source>
        <dbReference type="SAM" id="SignalP"/>
    </source>
</evidence>
<keyword evidence="1" id="KW-0732">Signal</keyword>
<dbReference type="Proteomes" id="UP001221558">
    <property type="component" value="Chromosome"/>
</dbReference>
<dbReference type="InterPro" id="IPR036278">
    <property type="entry name" value="Sialidase_sf"/>
</dbReference>
<sequence>MMKIIFSCLLLLSLSTVEAQENLRVKKTEFLFQEGAFFAQCHASTIEEAADGTMLASWFAGSHEGSNDVVVWGATLVNGRWTDPVVWADGKQADGTQQPCWNPVLFRSPAHNTLYLYYKVGPNPRAWWGMVKTSDDNGKTWSKAKALPKGILGPIKNKPIALADGTVLAPSSVELSEDRWVAHVERSEDGQKSWETFPIDHASALNVIQPSIVQHPDGRLQVLCRSKEGVVATAWSTDAGKSWSALAKTDLINPNSGTDAIRVGDHFLIVYNPALPGKDWWEGRAKLRLATSTDGLHWTDVLSLEDQDKGEFSYPTIMQDSKGDVHIVYTYDRKNIKHVVLGE</sequence>
<dbReference type="RefSeq" id="WP_274266923.1">
    <property type="nucleotide sequence ID" value="NZ_CP117880.1"/>
</dbReference>
<feature type="chain" id="PRO_5047273653" evidence="1">
    <location>
        <begin position="20"/>
        <end position="343"/>
    </location>
</feature>
<dbReference type="PANTHER" id="PTHR43752:SF2">
    <property type="entry name" value="BNR_ASP-BOX REPEAT FAMILY PROTEIN"/>
    <property type="match status" value="1"/>
</dbReference>
<evidence type="ECO:0000313" key="4">
    <source>
        <dbReference type="Proteomes" id="UP001221558"/>
    </source>
</evidence>
<feature type="signal peptide" evidence="1">
    <location>
        <begin position="1"/>
        <end position="19"/>
    </location>
</feature>
<protein>
    <submittedName>
        <fullName evidence="3">Exo-alpha-sialidase</fullName>
    </submittedName>
</protein>
<keyword evidence="4" id="KW-1185">Reference proteome</keyword>
<accession>A0ABY7WH01</accession>
<feature type="domain" description="Sialidase" evidence="2">
    <location>
        <begin position="52"/>
        <end position="327"/>
    </location>
</feature>
<dbReference type="CDD" id="cd15482">
    <property type="entry name" value="Sialidase_non-viral"/>
    <property type="match status" value="1"/>
</dbReference>
<name>A0ABY7WH01_9SPHI</name>
<dbReference type="Pfam" id="PF13088">
    <property type="entry name" value="BNR_2"/>
    <property type="match status" value="1"/>
</dbReference>
<proteinExistence type="predicted"/>
<dbReference type="SUPFAM" id="SSF50939">
    <property type="entry name" value="Sialidases"/>
    <property type="match status" value="1"/>
</dbReference>
<dbReference type="EMBL" id="CP117880">
    <property type="protein sequence ID" value="WDF68190.1"/>
    <property type="molecule type" value="Genomic_DNA"/>
</dbReference>
<evidence type="ECO:0000313" key="3">
    <source>
        <dbReference type="EMBL" id="WDF68190.1"/>
    </source>
</evidence>
<dbReference type="Gene3D" id="2.120.10.10">
    <property type="match status" value="1"/>
</dbReference>
<gene>
    <name evidence="3" type="ORF">PQ465_18060</name>
</gene>
<evidence type="ECO:0000259" key="2">
    <source>
        <dbReference type="Pfam" id="PF13088"/>
    </source>
</evidence>
<dbReference type="InterPro" id="IPR011040">
    <property type="entry name" value="Sialidase"/>
</dbReference>
<dbReference type="PANTHER" id="PTHR43752">
    <property type="entry name" value="BNR/ASP-BOX REPEAT FAMILY PROTEIN"/>
    <property type="match status" value="1"/>
</dbReference>
<reference evidence="3 4" key="1">
    <citation type="submission" date="2023-02" db="EMBL/GenBank/DDBJ databases">
        <title>Genome sequence of Sphingobacterium sp. KACC 22765.</title>
        <authorList>
            <person name="Kim S."/>
            <person name="Heo J."/>
            <person name="Kwon S.-W."/>
        </authorList>
    </citation>
    <scope>NUCLEOTIDE SEQUENCE [LARGE SCALE GENOMIC DNA]</scope>
    <source>
        <strain evidence="3 4">KACC 22765</strain>
    </source>
</reference>
<organism evidence="3 4">
    <name type="scientific">Sphingobacterium oryzagri</name>
    <dbReference type="NCBI Taxonomy" id="3025669"/>
    <lineage>
        <taxon>Bacteria</taxon>
        <taxon>Pseudomonadati</taxon>
        <taxon>Bacteroidota</taxon>
        <taxon>Sphingobacteriia</taxon>
        <taxon>Sphingobacteriales</taxon>
        <taxon>Sphingobacteriaceae</taxon>
        <taxon>Sphingobacterium</taxon>
    </lineage>
</organism>